<reference evidence="2 3" key="1">
    <citation type="submission" date="2013-02" db="EMBL/GenBank/DDBJ databases">
        <title>Draft Genome Sequence of Streptomyces afghaniensis, Which Produces Compounds of the Julimycin B-Complex.</title>
        <authorList>
            <person name="Gruening B.A."/>
            <person name="Praeg A."/>
            <person name="Erxleben A."/>
            <person name="Guenther S."/>
            <person name="Fiedler H.-P."/>
            <person name="Goodfellow M."/>
            <person name="Mueller M."/>
        </authorList>
    </citation>
    <scope>NUCLEOTIDE SEQUENCE [LARGE SCALE GENOMIC DNA]</scope>
    <source>
        <strain evidence="2 3">772</strain>
    </source>
</reference>
<evidence type="ECO:0000313" key="3">
    <source>
        <dbReference type="Proteomes" id="UP000015001"/>
    </source>
</evidence>
<dbReference type="EMBL" id="AOPY01001388">
    <property type="protein sequence ID" value="EPJ40168.1"/>
    <property type="molecule type" value="Genomic_DNA"/>
</dbReference>
<dbReference type="AlphaFoldDB" id="S4MKT5"/>
<feature type="region of interest" description="Disordered" evidence="1">
    <location>
        <begin position="11"/>
        <end position="40"/>
    </location>
</feature>
<evidence type="ECO:0000256" key="1">
    <source>
        <dbReference type="SAM" id="MobiDB-lite"/>
    </source>
</evidence>
<keyword evidence="3" id="KW-1185">Reference proteome</keyword>
<dbReference type="PATRIC" id="fig|1283301.3.peg.2765"/>
<comment type="caution">
    <text evidence="2">The sequence shown here is derived from an EMBL/GenBank/DDBJ whole genome shotgun (WGS) entry which is preliminary data.</text>
</comment>
<dbReference type="HOGENOM" id="CLU_3296877_0_0_11"/>
<evidence type="ECO:0000313" key="2">
    <source>
        <dbReference type="EMBL" id="EPJ40168.1"/>
    </source>
</evidence>
<proteinExistence type="predicted"/>
<sequence length="40" mass="4264">MSLTFHWFLPTNGDSRHVVGGGHGTPATASGRTGRRRSPT</sequence>
<dbReference type="Proteomes" id="UP000015001">
    <property type="component" value="Unassembled WGS sequence"/>
</dbReference>
<organism evidence="2 3">
    <name type="scientific">Streptomyces afghaniensis 772</name>
    <dbReference type="NCBI Taxonomy" id="1283301"/>
    <lineage>
        <taxon>Bacteria</taxon>
        <taxon>Bacillati</taxon>
        <taxon>Actinomycetota</taxon>
        <taxon>Actinomycetes</taxon>
        <taxon>Kitasatosporales</taxon>
        <taxon>Streptomycetaceae</taxon>
        <taxon>Streptomyces</taxon>
    </lineage>
</organism>
<protein>
    <submittedName>
        <fullName evidence="2">Uncharacterized protein</fullName>
    </submittedName>
</protein>
<name>S4MKT5_9ACTN</name>
<accession>S4MKT5</accession>
<gene>
    <name evidence="2" type="ORF">STAFG_2793</name>
</gene>